<dbReference type="RefSeq" id="WP_133994692.1">
    <property type="nucleotide sequence ID" value="NZ_SODV01000001.1"/>
</dbReference>
<dbReference type="EMBL" id="SODV01000001">
    <property type="protein sequence ID" value="TDX02064.1"/>
    <property type="molecule type" value="Genomic_DNA"/>
</dbReference>
<protein>
    <submittedName>
        <fullName evidence="2">Galactose oxidase-like protein</fullName>
    </submittedName>
</protein>
<accession>A0A4R8DUL6</accession>
<dbReference type="GO" id="GO:0003677">
    <property type="term" value="F:DNA binding"/>
    <property type="evidence" value="ECO:0007669"/>
    <property type="project" value="TreeGrafter"/>
</dbReference>
<dbReference type="Pfam" id="PF24681">
    <property type="entry name" value="Kelch_KLHDC2_KLHL20_DRC7"/>
    <property type="match status" value="1"/>
</dbReference>
<dbReference type="PANTHER" id="PTHR35807">
    <property type="entry name" value="TRANSCRIPTIONAL REGULATOR REDD-RELATED"/>
    <property type="match status" value="1"/>
</dbReference>
<dbReference type="SUPFAM" id="SSF117281">
    <property type="entry name" value="Kelch motif"/>
    <property type="match status" value="1"/>
</dbReference>
<dbReference type="Gene3D" id="2.120.10.80">
    <property type="entry name" value="Kelch-type beta propeller"/>
    <property type="match status" value="1"/>
</dbReference>
<evidence type="ECO:0000313" key="3">
    <source>
        <dbReference type="Proteomes" id="UP000294498"/>
    </source>
</evidence>
<evidence type="ECO:0000313" key="2">
    <source>
        <dbReference type="EMBL" id="TDX02064.1"/>
    </source>
</evidence>
<name>A0A4R8DUL6_9BACT</name>
<proteinExistence type="predicted"/>
<reference evidence="2 3" key="1">
    <citation type="submission" date="2019-03" db="EMBL/GenBank/DDBJ databases">
        <title>Genomic Encyclopedia of Type Strains, Phase IV (KMG-IV): sequencing the most valuable type-strain genomes for metagenomic binning, comparative biology and taxonomic classification.</title>
        <authorList>
            <person name="Goeker M."/>
        </authorList>
    </citation>
    <scope>NUCLEOTIDE SEQUENCE [LARGE SCALE GENOMIC DNA]</scope>
    <source>
        <strain evidence="2 3">DSM 100059</strain>
    </source>
</reference>
<dbReference type="InterPro" id="IPR051677">
    <property type="entry name" value="AfsR-DnrI-RedD_regulator"/>
</dbReference>
<dbReference type="GO" id="GO:0006355">
    <property type="term" value="P:regulation of DNA-templated transcription"/>
    <property type="evidence" value="ECO:0007669"/>
    <property type="project" value="TreeGrafter"/>
</dbReference>
<dbReference type="OrthoDB" id="1110630at2"/>
<evidence type="ECO:0000256" key="1">
    <source>
        <dbReference type="SAM" id="Phobius"/>
    </source>
</evidence>
<dbReference type="InterPro" id="IPR015915">
    <property type="entry name" value="Kelch-typ_b-propeller"/>
</dbReference>
<gene>
    <name evidence="2" type="ORF">EDB95_3113</name>
</gene>
<keyword evidence="1" id="KW-0472">Membrane</keyword>
<keyword evidence="1" id="KW-0812">Transmembrane</keyword>
<feature type="transmembrane region" description="Helical" evidence="1">
    <location>
        <begin position="552"/>
        <end position="569"/>
    </location>
</feature>
<comment type="caution">
    <text evidence="2">The sequence shown here is derived from an EMBL/GenBank/DDBJ whole genome shotgun (WGS) entry which is preliminary data.</text>
</comment>
<keyword evidence="3" id="KW-1185">Reference proteome</keyword>
<dbReference type="AlphaFoldDB" id="A0A4R8DUL6"/>
<organism evidence="2 3">
    <name type="scientific">Dinghuibacter silviterrae</name>
    <dbReference type="NCBI Taxonomy" id="1539049"/>
    <lineage>
        <taxon>Bacteria</taxon>
        <taxon>Pseudomonadati</taxon>
        <taxon>Bacteroidota</taxon>
        <taxon>Chitinophagia</taxon>
        <taxon>Chitinophagales</taxon>
        <taxon>Chitinophagaceae</taxon>
        <taxon>Dinghuibacter</taxon>
    </lineage>
</organism>
<sequence>MNLAKHTLYLLLILVAQRGEGQGLGFYNNDNEQDRRTNLNVTAEKPLIFPHNTELTFDLSYLPGYQNSFGYVLRLVRNNTQNIDLLFDKVNFPEGHFRAVVGDKPPFASFILDSNRMFEAWNTIRLSIDFTHDRLLLYVGKACYIQPGMHLSPTDSFRISFGACTVPQFKTGDVPPMKIRNVQITSEGRLLYHWPLDEDKGGTAAETERGLTGLVQNPLWIKSTHSQWRLIDSLVIDGAASCAFDARHSLLYLVGRDSVTVYALPGGRVQTIPYETRQYLLAGNQSLYDPFVHQLYNLYPDQQLVSAFDFNTRRWDKAYLPGDINYWHVNKFASALDTSIYVLNGYGHMKYKNTVFRYHIPTRTWERIDTKGDTLTPRYLAAAGATAEGDTLYVLGGRGSSSGEQIMNARNLYDLLRFDVRTRTFERRFALAPGEQDFAFANSLVIDEHDRSYYGLLYNNQEFHSHLQLIKGSLDMPLYTALAGQIPYPFHDIHSFTDLYYSPVTRQFVAVIFFEDSSSTGPSHTSARIYSLDAPAEPATVAMAEAPAGRSVFWYFLLPVGLVGLFLLLRPAKKRVHAAPSVSTAVAPHPSASIFLFGDLQVFDAEGTDLTKQFSPLLKQLFLLILLYSIKNEHGIGSEKLDEILWFDKTEKSARNNRSVNIGKLKALLDRIGGCDLSKETGYWKITLDPGKVYVDYLRFHTLHKNEASALVAIIKRGSLLTGVEYPWLDAFKSDVSNRVIDTLLHFVKHGNPDPDFLLEITDSIFFFDPVNEDAMILKCKTLVQLGKHSLAKQAYTSFVKEYQQLYGENFKKDFQSILNASSF</sequence>
<dbReference type="PANTHER" id="PTHR35807:SF1">
    <property type="entry name" value="TRANSCRIPTIONAL REGULATOR REDD"/>
    <property type="match status" value="1"/>
</dbReference>
<keyword evidence="1" id="KW-1133">Transmembrane helix</keyword>
<dbReference type="Proteomes" id="UP000294498">
    <property type="component" value="Unassembled WGS sequence"/>
</dbReference>